<proteinExistence type="predicted"/>
<keyword evidence="3" id="KW-1185">Reference proteome</keyword>
<evidence type="ECO:0000313" key="2">
    <source>
        <dbReference type="EMBL" id="OAH29792.1"/>
    </source>
</evidence>
<dbReference type="Proteomes" id="UP000076947">
    <property type="component" value="Unassembled WGS sequence"/>
</dbReference>
<feature type="transmembrane region" description="Helical" evidence="1">
    <location>
        <begin position="32"/>
        <end position="54"/>
    </location>
</feature>
<sequence length="92" mass="10061">MQNLRWYAQGPPQTPQQPPEQVWGVVWVWLQYALWITLAGAVLSLLILGAMMILDKNRGEPVSAVSPHVRAFQIALGVTVASSAATLAAYFV</sequence>
<feature type="transmembrane region" description="Helical" evidence="1">
    <location>
        <begin position="74"/>
        <end position="91"/>
    </location>
</feature>
<reference evidence="3" key="1">
    <citation type="submission" date="2016-02" db="EMBL/GenBank/DDBJ databases">
        <authorList>
            <person name="Kaur G."/>
            <person name="Nair G.R."/>
            <person name="Mayilraj S."/>
        </authorList>
    </citation>
    <scope>NUCLEOTIDE SEQUENCE [LARGE SCALE GENOMIC DNA]</scope>
    <source>
        <strain evidence="3">GA-15</strain>
    </source>
</reference>
<evidence type="ECO:0000313" key="3">
    <source>
        <dbReference type="Proteomes" id="UP000076947"/>
    </source>
</evidence>
<protein>
    <submittedName>
        <fullName evidence="2">Uncharacterized protein</fullName>
    </submittedName>
</protein>
<dbReference type="AlphaFoldDB" id="A0A177ILT5"/>
<evidence type="ECO:0000256" key="1">
    <source>
        <dbReference type="SAM" id="Phobius"/>
    </source>
</evidence>
<keyword evidence="1" id="KW-1133">Transmembrane helix</keyword>
<keyword evidence="1" id="KW-0812">Transmembrane</keyword>
<dbReference type="RefSeq" id="WP_066839349.1">
    <property type="nucleotide sequence ID" value="NZ_CAKNMZ010000046.1"/>
</dbReference>
<keyword evidence="1" id="KW-0472">Membrane</keyword>
<dbReference type="EMBL" id="LSTQ01000011">
    <property type="protein sequence ID" value="OAH29792.1"/>
    <property type="molecule type" value="Genomic_DNA"/>
</dbReference>
<organism evidence="2 3">
    <name type="scientific">Corynebacterium stationis</name>
    <dbReference type="NCBI Taxonomy" id="1705"/>
    <lineage>
        <taxon>Bacteria</taxon>
        <taxon>Bacillati</taxon>
        <taxon>Actinomycetota</taxon>
        <taxon>Actinomycetes</taxon>
        <taxon>Mycobacteriales</taxon>
        <taxon>Corynebacteriaceae</taxon>
        <taxon>Corynebacterium</taxon>
    </lineage>
</organism>
<gene>
    <name evidence="2" type="ORF">AYJ05_11575</name>
</gene>
<accession>A0A177ILT5</accession>
<comment type="caution">
    <text evidence="2">The sequence shown here is derived from an EMBL/GenBank/DDBJ whole genome shotgun (WGS) entry which is preliminary data.</text>
</comment>
<name>A0A177ILT5_9CORY</name>